<organism evidence="6 7">
    <name type="scientific">Lebetimonas natsushimae</name>
    <dbReference type="NCBI Taxonomy" id="1936991"/>
    <lineage>
        <taxon>Bacteria</taxon>
        <taxon>Pseudomonadati</taxon>
        <taxon>Campylobacterota</taxon>
        <taxon>Epsilonproteobacteria</taxon>
        <taxon>Nautiliales</taxon>
        <taxon>Nautiliaceae</taxon>
        <taxon>Lebetimonas</taxon>
    </lineage>
</organism>
<accession>A0A292YC48</accession>
<dbReference type="GO" id="GO:0005886">
    <property type="term" value="C:plasma membrane"/>
    <property type="evidence" value="ECO:0007669"/>
    <property type="project" value="TreeGrafter"/>
</dbReference>
<comment type="caution">
    <text evidence="6">The sequence shown here is derived from an EMBL/GenBank/DDBJ whole genome shotgun (WGS) entry which is preliminary data.</text>
</comment>
<dbReference type="InterPro" id="IPR001694">
    <property type="entry name" value="NADH_UbQ_OxRdtase_su1/FPO"/>
</dbReference>
<dbReference type="InterPro" id="IPR052561">
    <property type="entry name" value="ComplexI_Subunit1"/>
</dbReference>
<feature type="transmembrane region" description="Helical" evidence="5">
    <location>
        <begin position="221"/>
        <end position="245"/>
    </location>
</feature>
<evidence type="ECO:0000313" key="7">
    <source>
        <dbReference type="Proteomes" id="UP000217944"/>
    </source>
</evidence>
<dbReference type="PANTHER" id="PTHR43359">
    <property type="entry name" value="FORMATE HYDROGENLYASE SUBUNIT 4"/>
    <property type="match status" value="1"/>
</dbReference>
<keyword evidence="4 5" id="KW-0472">Membrane</keyword>
<feature type="transmembrane region" description="Helical" evidence="5">
    <location>
        <begin position="65"/>
        <end position="85"/>
    </location>
</feature>
<keyword evidence="3 5" id="KW-1133">Transmembrane helix</keyword>
<evidence type="ECO:0000256" key="1">
    <source>
        <dbReference type="ARBA" id="ARBA00004141"/>
    </source>
</evidence>
<protein>
    <recommendedName>
        <fullName evidence="8">Formate hydrogenlyase subunit 4</fullName>
    </recommendedName>
</protein>
<sequence>MIINYFLTIIFIALISPFLTGLIKSIKMYLLFKKPLSPFQPYIDIAKLFKKEVIYSKETSIISRISPFLVISPLVIVLFLLPPIYSKSFYVSFMDAFTITGLMSLSTFFLMLLGLDSASSFGGIGSSREAFISALVEPAMVLTIFAISLMAGNISISKAAVSLSTHFPVIYSASFILAAISFFILLIAENGRIPVDNPETHLELTMVHEAMVLDVSGANLALIELASSLKFAIFATLFATLFLPFGENLCWCLAFIVFIIKLLFICLAVALVELNTAKLRLFKVPNLLAVSFVFGFLSLTTYYILGA</sequence>
<proteinExistence type="predicted"/>
<evidence type="ECO:0000256" key="3">
    <source>
        <dbReference type="ARBA" id="ARBA00022989"/>
    </source>
</evidence>
<feature type="transmembrane region" description="Helical" evidence="5">
    <location>
        <begin position="130"/>
        <end position="149"/>
    </location>
</feature>
<keyword evidence="2 5" id="KW-0812">Transmembrane</keyword>
<name>A0A292YC48_9BACT</name>
<dbReference type="AlphaFoldDB" id="A0A292YC48"/>
<feature type="transmembrane region" description="Helical" evidence="5">
    <location>
        <begin position="284"/>
        <end position="305"/>
    </location>
</feature>
<evidence type="ECO:0000313" key="6">
    <source>
        <dbReference type="EMBL" id="GAX87328.1"/>
    </source>
</evidence>
<dbReference type="PANTHER" id="PTHR43359:SF1">
    <property type="entry name" value="FORMATE HYDROGENLYASE SUBUNIT 4-RELATED"/>
    <property type="match status" value="1"/>
</dbReference>
<evidence type="ECO:0008006" key="8">
    <source>
        <dbReference type="Google" id="ProtNLM"/>
    </source>
</evidence>
<comment type="subcellular location">
    <subcellularLocation>
        <location evidence="1">Membrane</location>
        <topology evidence="1">Multi-pass membrane protein</topology>
    </subcellularLocation>
</comment>
<reference evidence="6 7" key="1">
    <citation type="journal article" date="2017" name="Syst. Appl. Microbiol.">
        <title>Lebetimonas natsushimae sp. nov., a novel strictly anaerobic, moderately thermophilic chemoautotroph isolated from a deep-sea hydrothermal vent polychaete nest in the Mid-Okinawa Trough.</title>
        <authorList>
            <person name="Nagata R."/>
            <person name="Takaki Y."/>
            <person name="Tame A."/>
            <person name="Nunoura T."/>
            <person name="Muto H."/>
            <person name="Mino S."/>
            <person name="Sawayama S."/>
            <person name="Takai K."/>
            <person name="Nakagawa S."/>
        </authorList>
    </citation>
    <scope>NUCLEOTIDE SEQUENCE [LARGE SCALE GENOMIC DNA]</scope>
    <source>
        <strain evidence="6 7">HS1857</strain>
    </source>
</reference>
<feature type="transmembrane region" description="Helical" evidence="5">
    <location>
        <begin position="6"/>
        <end position="26"/>
    </location>
</feature>
<gene>
    <name evidence="6" type="ORF">LNAT_P0623</name>
</gene>
<evidence type="ECO:0000256" key="2">
    <source>
        <dbReference type="ARBA" id="ARBA00022692"/>
    </source>
</evidence>
<keyword evidence="7" id="KW-1185">Reference proteome</keyword>
<evidence type="ECO:0000256" key="4">
    <source>
        <dbReference type="ARBA" id="ARBA00023136"/>
    </source>
</evidence>
<feature type="transmembrane region" description="Helical" evidence="5">
    <location>
        <begin position="97"/>
        <end position="118"/>
    </location>
</feature>
<feature type="transmembrane region" description="Helical" evidence="5">
    <location>
        <begin position="251"/>
        <end position="272"/>
    </location>
</feature>
<dbReference type="Proteomes" id="UP000217944">
    <property type="component" value="Unassembled WGS sequence"/>
</dbReference>
<dbReference type="EMBL" id="BDME01000001">
    <property type="protein sequence ID" value="GAX87328.1"/>
    <property type="molecule type" value="Genomic_DNA"/>
</dbReference>
<dbReference type="Pfam" id="PF00146">
    <property type="entry name" value="NADHdh"/>
    <property type="match status" value="1"/>
</dbReference>
<feature type="transmembrane region" description="Helical" evidence="5">
    <location>
        <begin position="169"/>
        <end position="188"/>
    </location>
</feature>
<evidence type="ECO:0000256" key="5">
    <source>
        <dbReference type="SAM" id="Phobius"/>
    </source>
</evidence>
<dbReference type="RefSeq" id="WP_238593970.1">
    <property type="nucleotide sequence ID" value="NZ_BDME01000001.1"/>
</dbReference>